<dbReference type="PANTHER" id="PTHR21240">
    <property type="entry name" value="2-AMINO-3-CARBOXYLMUCONATE-6-SEMIALDEHYDE DECARBOXYLASE"/>
    <property type="match status" value="1"/>
</dbReference>
<dbReference type="EMBL" id="JACDXW010000001">
    <property type="protein sequence ID" value="MCB5362397.1"/>
    <property type="molecule type" value="Genomic_DNA"/>
</dbReference>
<comment type="caution">
    <text evidence="3">The sequence shown here is derived from an EMBL/GenBank/DDBJ whole genome shotgun (WGS) entry which is preliminary data.</text>
</comment>
<evidence type="ECO:0000256" key="1">
    <source>
        <dbReference type="ARBA" id="ARBA00023239"/>
    </source>
</evidence>
<dbReference type="RefSeq" id="WP_226952634.1">
    <property type="nucleotide sequence ID" value="NZ_JACDXW010000001.1"/>
</dbReference>
<accession>A0ABS8C8P7</accession>
<evidence type="ECO:0000313" key="3">
    <source>
        <dbReference type="EMBL" id="MCB5362397.1"/>
    </source>
</evidence>
<dbReference type="InterPro" id="IPR032466">
    <property type="entry name" value="Metal_Hydrolase"/>
</dbReference>
<keyword evidence="4" id="KW-1185">Reference proteome</keyword>
<gene>
    <name evidence="3" type="ORF">H0484_01335</name>
</gene>
<dbReference type="Pfam" id="PF04909">
    <property type="entry name" value="Amidohydro_2"/>
    <property type="match status" value="1"/>
</dbReference>
<name>A0ABS8C8P7_9BURK</name>
<protein>
    <submittedName>
        <fullName evidence="3">Amidohydrolase</fullName>
    </submittedName>
</protein>
<dbReference type="SUPFAM" id="SSF51556">
    <property type="entry name" value="Metallo-dependent hydrolases"/>
    <property type="match status" value="1"/>
</dbReference>
<dbReference type="InterPro" id="IPR032465">
    <property type="entry name" value="ACMSD"/>
</dbReference>
<reference evidence="3 4" key="1">
    <citation type="submission" date="2020-07" db="EMBL/GenBank/DDBJ databases">
        <title>Pusillimonas sp. nov., isolated from poultry manure in Taiwan.</title>
        <authorList>
            <person name="Lin S.-Y."/>
            <person name="Tang Y.-S."/>
            <person name="Young C.-C."/>
        </authorList>
    </citation>
    <scope>NUCLEOTIDE SEQUENCE [LARGE SCALE GENOMIC DNA]</scope>
    <source>
        <strain evidence="3 4">CC-YST705</strain>
    </source>
</reference>
<sequence length="349" mass="38113">MNQSLNATVACSCSSCNAFRAIDIHAHYYSQEYIDVVKRHGPADGAEWVDLNGTQALRAGPLFTGPIANKFIDLDLRLADMEQSGVTQQILSLTQPMVYWAQAGLADRLSQVFNDSLAQAHEKAPTQLFGFATLPMQFPDLAIAEAKRVAKISGIKGVYLGTAINDTQLSAPLFWPVYQVLEELGLPIFLHPLKVVGMQDRLSQYFLANLLGNPFDTAIAAAHLVFSGVMDAFPNLQVALPHGGGALPFLLGRIAHGWSVRPECASLKRNPREYATRFYYDTITHDPAALAFLIQQVGAERVMLGSDYCFDMGVTSPRTPIETLESLSGGQKDMILSGNANRLLKLEVS</sequence>
<dbReference type="InterPro" id="IPR006680">
    <property type="entry name" value="Amidohydro-rel"/>
</dbReference>
<proteinExistence type="predicted"/>
<feature type="domain" description="Amidohydrolase-related" evidence="2">
    <location>
        <begin position="22"/>
        <end position="346"/>
    </location>
</feature>
<keyword evidence="1" id="KW-0456">Lyase</keyword>
<evidence type="ECO:0000313" key="4">
    <source>
        <dbReference type="Proteomes" id="UP000776983"/>
    </source>
</evidence>
<organism evidence="3 4">
    <name type="scientific">Mesopusillimonas faecipullorum</name>
    <dbReference type="NCBI Taxonomy" id="2755040"/>
    <lineage>
        <taxon>Bacteria</taxon>
        <taxon>Pseudomonadati</taxon>
        <taxon>Pseudomonadota</taxon>
        <taxon>Betaproteobacteria</taxon>
        <taxon>Burkholderiales</taxon>
        <taxon>Alcaligenaceae</taxon>
        <taxon>Mesopusillimonas</taxon>
    </lineage>
</organism>
<evidence type="ECO:0000259" key="2">
    <source>
        <dbReference type="Pfam" id="PF04909"/>
    </source>
</evidence>
<dbReference type="PANTHER" id="PTHR21240:SF28">
    <property type="entry name" value="ISO-OROTATE DECARBOXYLASE (EUROFUNG)"/>
    <property type="match status" value="1"/>
</dbReference>
<dbReference type="Gene3D" id="3.20.20.140">
    <property type="entry name" value="Metal-dependent hydrolases"/>
    <property type="match status" value="1"/>
</dbReference>
<dbReference type="Proteomes" id="UP000776983">
    <property type="component" value="Unassembled WGS sequence"/>
</dbReference>